<dbReference type="EMBL" id="JAUSQZ010000001">
    <property type="protein sequence ID" value="MDP9827875.1"/>
    <property type="molecule type" value="Genomic_DNA"/>
</dbReference>
<dbReference type="RefSeq" id="WP_307244481.1">
    <property type="nucleotide sequence ID" value="NZ_JAUSQZ010000001.1"/>
</dbReference>
<keyword evidence="1" id="KW-1133">Transmembrane helix</keyword>
<proteinExistence type="predicted"/>
<keyword evidence="3" id="KW-1185">Reference proteome</keyword>
<evidence type="ECO:0000256" key="1">
    <source>
        <dbReference type="SAM" id="Phobius"/>
    </source>
</evidence>
<feature type="transmembrane region" description="Helical" evidence="1">
    <location>
        <begin position="146"/>
        <end position="172"/>
    </location>
</feature>
<keyword evidence="1" id="KW-0812">Transmembrane</keyword>
<organism evidence="2 3">
    <name type="scientific">Kineosporia succinea</name>
    <dbReference type="NCBI Taxonomy" id="84632"/>
    <lineage>
        <taxon>Bacteria</taxon>
        <taxon>Bacillati</taxon>
        <taxon>Actinomycetota</taxon>
        <taxon>Actinomycetes</taxon>
        <taxon>Kineosporiales</taxon>
        <taxon>Kineosporiaceae</taxon>
        <taxon>Kineosporia</taxon>
    </lineage>
</organism>
<comment type="caution">
    <text evidence="2">The sequence shown here is derived from an EMBL/GenBank/DDBJ whole genome shotgun (WGS) entry which is preliminary data.</text>
</comment>
<protein>
    <submittedName>
        <fullName evidence="2">Uncharacterized protein</fullName>
    </submittedName>
</protein>
<name>A0ABT9P5A4_9ACTN</name>
<feature type="transmembrane region" description="Helical" evidence="1">
    <location>
        <begin position="68"/>
        <end position="94"/>
    </location>
</feature>
<dbReference type="Proteomes" id="UP001235712">
    <property type="component" value="Unassembled WGS sequence"/>
</dbReference>
<evidence type="ECO:0000313" key="3">
    <source>
        <dbReference type="Proteomes" id="UP001235712"/>
    </source>
</evidence>
<gene>
    <name evidence="2" type="ORF">J2S57_003624</name>
</gene>
<sequence>MLRSSSTRHLAVGTYLDADFRDAVLDEVLARRDRAVAPTFTTDAVPVVRHALNARRHQLARDAALTGILLLFLVVEGRTVLGVLALTGAVMLGWRALKAMLRLKAFAALALVVPAVLLVLIAALLFESNSGWYSSINGSTGYEAPVSLTGALGRVLGVLAVLLGAAWTAVVVERLVNRQTILDHLTAPVFDPDDSPAEPRRHSARIAYVAQAQTGNVTYYAAEHPFVGSGTVVNSWTGSVPLVLAGPGGLPLTTEALRDALSLAVSQLSGADAQLGDAEEVSVQERILAPSTLALVDPSTGLLRHRLSPEEMDDVATGANRYLAVRSTAGETEIWVFVRCEVQGRSLHLELFSSSIAPVRAAYREPELGRGPGVVLRTALGALPDLPDLLLRAPLRLLLTAAGPGSGGLRQQLRQLGTTSSAGRGARASVRELGAEDASGDFLAGLAVERHARRIEQQVLETVATTLEQSGYDTEELRHRTQVVLDGPTR</sequence>
<feature type="transmembrane region" description="Helical" evidence="1">
    <location>
        <begin position="106"/>
        <end position="126"/>
    </location>
</feature>
<evidence type="ECO:0000313" key="2">
    <source>
        <dbReference type="EMBL" id="MDP9827875.1"/>
    </source>
</evidence>
<reference evidence="2 3" key="1">
    <citation type="submission" date="2023-07" db="EMBL/GenBank/DDBJ databases">
        <title>Sequencing the genomes of 1000 actinobacteria strains.</title>
        <authorList>
            <person name="Klenk H.-P."/>
        </authorList>
    </citation>
    <scope>NUCLEOTIDE SEQUENCE [LARGE SCALE GENOMIC DNA]</scope>
    <source>
        <strain evidence="2 3">DSM 44388</strain>
    </source>
</reference>
<accession>A0ABT9P5A4</accession>
<keyword evidence="1" id="KW-0472">Membrane</keyword>